<dbReference type="SUPFAM" id="SSF161098">
    <property type="entry name" value="MetI-like"/>
    <property type="match status" value="1"/>
</dbReference>
<feature type="transmembrane region" description="Helical" evidence="6">
    <location>
        <begin position="216"/>
        <end position="238"/>
    </location>
</feature>
<dbReference type="RefSeq" id="WP_082861255.1">
    <property type="nucleotide sequence ID" value="NZ_CP015378.1"/>
</dbReference>
<accession>A0A160IKM1</accession>
<keyword evidence="4 6" id="KW-1133">Transmembrane helix</keyword>
<dbReference type="KEGG" id="fpn:ABE65_002650"/>
<dbReference type="AlphaFoldDB" id="A0A160IKM1"/>
<feature type="transmembrane region" description="Helical" evidence="6">
    <location>
        <begin position="78"/>
        <end position="101"/>
    </location>
</feature>
<keyword evidence="2" id="KW-0813">Transport</keyword>
<sequence>MLSKVPLFFTGLFLLLFIVSASIVFPLVLSEPEINPFRYSVALKKLEIPPYSPSKENWFGTDRYGKDLFYNLIDGAKYTILFACIITIGRIFVSFILGLFFKRLFKSSWFSDLIQSFQYVPQSLIVLLTLSPFLFYELRNEPMFTTSETLFVQLLVLIAVGVLQLGKIIAETTELLSRTEYVNCSKLMGASYFQITTKHILPHLWPRLIVIAGRQFAHVLTLMLHLAIYQLFIGGVQITSGQEHDQFINYATVSNEWTGLISAYHKELMLEPFIVLVPVTAFALLVLCINMMTKDLEHHVNKRSLFK</sequence>
<evidence type="ECO:0000256" key="1">
    <source>
        <dbReference type="ARBA" id="ARBA00004141"/>
    </source>
</evidence>
<organism evidence="8 9">
    <name type="scientific">Fictibacillus phosphorivorans</name>
    <dbReference type="NCBI Taxonomy" id="1221500"/>
    <lineage>
        <taxon>Bacteria</taxon>
        <taxon>Bacillati</taxon>
        <taxon>Bacillota</taxon>
        <taxon>Bacilli</taxon>
        <taxon>Bacillales</taxon>
        <taxon>Fictibacillaceae</taxon>
        <taxon>Fictibacillus</taxon>
    </lineage>
</organism>
<keyword evidence="3 6" id="KW-0812">Transmembrane</keyword>
<dbReference type="InterPro" id="IPR000515">
    <property type="entry name" value="MetI-like"/>
</dbReference>
<gene>
    <name evidence="8" type="ORF">ABE65_002650</name>
</gene>
<dbReference type="Proteomes" id="UP000076623">
    <property type="component" value="Chromosome"/>
</dbReference>
<keyword evidence="9" id="KW-1185">Reference proteome</keyword>
<dbReference type="STRING" id="1221500.ABE65_002650"/>
<evidence type="ECO:0000256" key="6">
    <source>
        <dbReference type="SAM" id="Phobius"/>
    </source>
</evidence>
<dbReference type="GO" id="GO:0055085">
    <property type="term" value="P:transmembrane transport"/>
    <property type="evidence" value="ECO:0007669"/>
    <property type="project" value="InterPro"/>
</dbReference>
<dbReference type="InterPro" id="IPR035906">
    <property type="entry name" value="MetI-like_sf"/>
</dbReference>
<feature type="transmembrane region" description="Helical" evidence="6">
    <location>
        <begin position="113"/>
        <end position="135"/>
    </location>
</feature>
<dbReference type="Pfam" id="PF00528">
    <property type="entry name" value="BPD_transp_1"/>
    <property type="match status" value="1"/>
</dbReference>
<dbReference type="EMBL" id="CP015378">
    <property type="protein sequence ID" value="ANC75792.1"/>
    <property type="molecule type" value="Genomic_DNA"/>
</dbReference>
<evidence type="ECO:0000259" key="7">
    <source>
        <dbReference type="Pfam" id="PF00528"/>
    </source>
</evidence>
<dbReference type="GO" id="GO:0016020">
    <property type="term" value="C:membrane"/>
    <property type="evidence" value="ECO:0007669"/>
    <property type="project" value="UniProtKB-SubCell"/>
</dbReference>
<evidence type="ECO:0000313" key="9">
    <source>
        <dbReference type="Proteomes" id="UP000076623"/>
    </source>
</evidence>
<feature type="transmembrane region" description="Helical" evidence="6">
    <location>
        <begin position="150"/>
        <end position="170"/>
    </location>
</feature>
<dbReference type="Gene3D" id="1.10.3720.10">
    <property type="entry name" value="MetI-like"/>
    <property type="match status" value="1"/>
</dbReference>
<evidence type="ECO:0000256" key="4">
    <source>
        <dbReference type="ARBA" id="ARBA00022989"/>
    </source>
</evidence>
<name>A0A160IKM1_9BACL</name>
<evidence type="ECO:0000256" key="3">
    <source>
        <dbReference type="ARBA" id="ARBA00022692"/>
    </source>
</evidence>
<evidence type="ECO:0000313" key="8">
    <source>
        <dbReference type="EMBL" id="ANC75792.1"/>
    </source>
</evidence>
<proteinExistence type="predicted"/>
<comment type="subcellular location">
    <subcellularLocation>
        <location evidence="1">Membrane</location>
        <topology evidence="1">Multi-pass membrane protein</topology>
    </subcellularLocation>
</comment>
<evidence type="ECO:0000256" key="2">
    <source>
        <dbReference type="ARBA" id="ARBA00022448"/>
    </source>
</evidence>
<dbReference type="PANTHER" id="PTHR43839:SF3">
    <property type="entry name" value="OLIGOPEPTIDE ABC TRANSPORTER, PERMEASE PROTEIN"/>
    <property type="match status" value="1"/>
</dbReference>
<feature type="transmembrane region" description="Helical" evidence="6">
    <location>
        <begin position="273"/>
        <end position="293"/>
    </location>
</feature>
<dbReference type="PANTHER" id="PTHR43839">
    <property type="entry name" value="OPPC IN A BINDING PROTEIN-DEPENDENT TRANSPORT SYSTEM"/>
    <property type="match status" value="1"/>
</dbReference>
<protein>
    <recommendedName>
        <fullName evidence="7">ABC transmembrane type-1 domain-containing protein</fullName>
    </recommendedName>
</protein>
<evidence type="ECO:0000256" key="5">
    <source>
        <dbReference type="ARBA" id="ARBA00023136"/>
    </source>
</evidence>
<reference evidence="8 9" key="1">
    <citation type="submission" date="2016-04" db="EMBL/GenBank/DDBJ databases">
        <title>Complete genome sequence of Fictibacillus phosphorivorans G25-29, a strain toxic to nematodes.</title>
        <authorList>
            <person name="Zheng Z."/>
        </authorList>
    </citation>
    <scope>NUCLEOTIDE SEQUENCE [LARGE SCALE GENOMIC DNA]</scope>
    <source>
        <strain evidence="8 9">G25-29</strain>
    </source>
</reference>
<dbReference type="CDD" id="cd06261">
    <property type="entry name" value="TM_PBP2"/>
    <property type="match status" value="1"/>
</dbReference>
<feature type="domain" description="ABC transmembrane type-1" evidence="7">
    <location>
        <begin position="95"/>
        <end position="297"/>
    </location>
</feature>
<keyword evidence="5 6" id="KW-0472">Membrane</keyword>